<dbReference type="InterPro" id="IPR002347">
    <property type="entry name" value="SDR_fam"/>
</dbReference>
<dbReference type="Proteomes" id="UP001501371">
    <property type="component" value="Unassembled WGS sequence"/>
</dbReference>
<dbReference type="PRINTS" id="PR00081">
    <property type="entry name" value="GDHRDH"/>
</dbReference>
<dbReference type="PANTHER" id="PTHR48107:SF7">
    <property type="entry name" value="RE15974P"/>
    <property type="match status" value="1"/>
</dbReference>
<reference evidence="3 4" key="1">
    <citation type="journal article" date="2019" name="Int. J. Syst. Evol. Microbiol.">
        <title>The Global Catalogue of Microorganisms (GCM) 10K type strain sequencing project: providing services to taxonomists for standard genome sequencing and annotation.</title>
        <authorList>
            <consortium name="The Broad Institute Genomics Platform"/>
            <consortium name="The Broad Institute Genome Sequencing Center for Infectious Disease"/>
            <person name="Wu L."/>
            <person name="Ma J."/>
        </authorList>
    </citation>
    <scope>NUCLEOTIDE SEQUENCE [LARGE SCALE GENOMIC DNA]</scope>
    <source>
        <strain evidence="3 4">JCM 12696</strain>
    </source>
</reference>
<comment type="caution">
    <text evidence="3">The sequence shown here is derived from an EMBL/GenBank/DDBJ whole genome shotgun (WGS) entry which is preliminary data.</text>
</comment>
<dbReference type="InterPro" id="IPR036291">
    <property type="entry name" value="NAD(P)-bd_dom_sf"/>
</dbReference>
<keyword evidence="2" id="KW-0560">Oxidoreductase</keyword>
<organism evidence="3 4">
    <name type="scientific">Streptomyces hebeiensis</name>
    <dbReference type="NCBI Taxonomy" id="229486"/>
    <lineage>
        <taxon>Bacteria</taxon>
        <taxon>Bacillati</taxon>
        <taxon>Actinomycetota</taxon>
        <taxon>Actinomycetes</taxon>
        <taxon>Kitasatosporales</taxon>
        <taxon>Streptomycetaceae</taxon>
        <taxon>Streptomyces</taxon>
    </lineage>
</organism>
<evidence type="ECO:0000256" key="1">
    <source>
        <dbReference type="ARBA" id="ARBA00006484"/>
    </source>
</evidence>
<dbReference type="EMBL" id="BAAAKV010000024">
    <property type="protein sequence ID" value="GAA1171007.1"/>
    <property type="molecule type" value="Genomic_DNA"/>
</dbReference>
<dbReference type="SUPFAM" id="SSF51735">
    <property type="entry name" value="NAD(P)-binding Rossmann-fold domains"/>
    <property type="match status" value="1"/>
</dbReference>
<dbReference type="PRINTS" id="PR00080">
    <property type="entry name" value="SDRFAMILY"/>
</dbReference>
<name>A0ABN1UUZ5_9ACTN</name>
<sequence>MSLSGKVALVTASSRGIGRAVALRLGHDGANVVVNYHSNEAAARDVVSEIEQLGGAAVAVRADLAVPRDITRLFQEAVDAFGGLDIVVNNAGMRAFGAVANFSVKDLDRLLAVNVKGTFLALQKAANLVRDDGRIVNISTGHTKVPGPHVAAYGGSKAAVEYFGHVLAKELGSRRITVNAVLPGLTDTDGLSPEFRANADKFIAQTPLGRLGRSEDIADVVAFLASDDARWVTGQTIAAAGGLV</sequence>
<keyword evidence="4" id="KW-1185">Reference proteome</keyword>
<evidence type="ECO:0000313" key="4">
    <source>
        <dbReference type="Proteomes" id="UP001501371"/>
    </source>
</evidence>
<evidence type="ECO:0000313" key="3">
    <source>
        <dbReference type="EMBL" id="GAA1171007.1"/>
    </source>
</evidence>
<proteinExistence type="inferred from homology"/>
<dbReference type="Pfam" id="PF13561">
    <property type="entry name" value="adh_short_C2"/>
    <property type="match status" value="1"/>
</dbReference>
<dbReference type="Gene3D" id="3.40.50.720">
    <property type="entry name" value="NAD(P)-binding Rossmann-like Domain"/>
    <property type="match status" value="1"/>
</dbReference>
<gene>
    <name evidence="3" type="ORF">GCM10009654_30290</name>
</gene>
<dbReference type="NCBIfam" id="NF005559">
    <property type="entry name" value="PRK07231.1"/>
    <property type="match status" value="1"/>
</dbReference>
<accession>A0ABN1UUZ5</accession>
<dbReference type="PANTHER" id="PTHR48107">
    <property type="entry name" value="NADPH-DEPENDENT ALDEHYDE REDUCTASE-LIKE PROTEIN, CHLOROPLASTIC-RELATED"/>
    <property type="match status" value="1"/>
</dbReference>
<protein>
    <submittedName>
        <fullName evidence="3">SDR family oxidoreductase</fullName>
    </submittedName>
</protein>
<comment type="similarity">
    <text evidence="1">Belongs to the short-chain dehydrogenases/reductases (SDR) family.</text>
</comment>
<evidence type="ECO:0000256" key="2">
    <source>
        <dbReference type="ARBA" id="ARBA00023002"/>
    </source>
</evidence>